<dbReference type="EMBL" id="LGRX02027022">
    <property type="protein sequence ID" value="KAK3249917.1"/>
    <property type="molecule type" value="Genomic_DNA"/>
</dbReference>
<proteinExistence type="predicted"/>
<protein>
    <submittedName>
        <fullName evidence="1">Uncharacterized protein</fullName>
    </submittedName>
</protein>
<organism evidence="1 2">
    <name type="scientific">Cymbomonas tetramitiformis</name>
    <dbReference type="NCBI Taxonomy" id="36881"/>
    <lineage>
        <taxon>Eukaryota</taxon>
        <taxon>Viridiplantae</taxon>
        <taxon>Chlorophyta</taxon>
        <taxon>Pyramimonadophyceae</taxon>
        <taxon>Pyramimonadales</taxon>
        <taxon>Pyramimonadaceae</taxon>
        <taxon>Cymbomonas</taxon>
    </lineage>
</organism>
<evidence type="ECO:0000313" key="2">
    <source>
        <dbReference type="Proteomes" id="UP001190700"/>
    </source>
</evidence>
<reference evidence="1 2" key="1">
    <citation type="journal article" date="2015" name="Genome Biol. Evol.">
        <title>Comparative Genomics of a Bacterivorous Green Alga Reveals Evolutionary Causalities and Consequences of Phago-Mixotrophic Mode of Nutrition.</title>
        <authorList>
            <person name="Burns J.A."/>
            <person name="Paasch A."/>
            <person name="Narechania A."/>
            <person name="Kim E."/>
        </authorList>
    </citation>
    <scope>NUCLEOTIDE SEQUENCE [LARGE SCALE GENOMIC DNA]</scope>
    <source>
        <strain evidence="1 2">PLY_AMNH</strain>
    </source>
</reference>
<name>A0AAE0C7P8_9CHLO</name>
<dbReference type="AlphaFoldDB" id="A0AAE0C7P8"/>
<keyword evidence="2" id="KW-1185">Reference proteome</keyword>
<accession>A0AAE0C7P8</accession>
<gene>
    <name evidence="1" type="ORF">CYMTET_40681</name>
</gene>
<dbReference type="Proteomes" id="UP001190700">
    <property type="component" value="Unassembled WGS sequence"/>
</dbReference>
<sequence>MSQPDADTPPDPLLLHVVCPTSTYVRASGNLHDLCAQVLSDDPIERDAVNPTKHDLHLMLVDDAEENVVTVVSENIPNIGQEFNSIKNLDIACAEGVKSLHAACMCVANIVGSMLASHTEATIVLLLNDNRDVALAMLGDIIADGRDAMISTHVHTLDETFLNEVRDDESSRVYSNAPA</sequence>
<evidence type="ECO:0000313" key="1">
    <source>
        <dbReference type="EMBL" id="KAK3249917.1"/>
    </source>
</evidence>
<comment type="caution">
    <text evidence="1">The sequence shown here is derived from an EMBL/GenBank/DDBJ whole genome shotgun (WGS) entry which is preliminary data.</text>
</comment>